<dbReference type="SUPFAM" id="SSF53335">
    <property type="entry name" value="S-adenosyl-L-methionine-dependent methyltransferases"/>
    <property type="match status" value="1"/>
</dbReference>
<name>A0ABS1FEU0_9PROT</name>
<sequence>MLPNATVVETQMGRFLLFDAADGITRHLRRDGQWDPTTLTVAKALVQIGESGGRSGGTIVDGGANVGAFTIPMALTFRDSHRLVGFEVQRPLYHLLCGSVALNGLDSVLVHNLALGERMAVIEIPLPDYANDPNLGALSLDPEVRRIRREAGLGCDTDAPGVRMGQASMVRLDDFGIDDLSLLKLDVEGMELPVLKGAAETLKRSGHPPVLFELWDADAMPGIRDPQEALLSHLYGLGYEVLVAGEMAIAQHLSRREILRFGLEDDGRRLVFEQGLR</sequence>
<proteinExistence type="predicted"/>
<reference evidence="3" key="1">
    <citation type="submission" date="2021-01" db="EMBL/GenBank/DDBJ databases">
        <title>Genome public.</title>
        <authorList>
            <person name="Liu C."/>
            <person name="Sun Q."/>
        </authorList>
    </citation>
    <scope>NUCLEOTIDE SEQUENCE [LARGE SCALE GENOMIC DNA]</scope>
    <source>
        <strain evidence="3">YIM B02556</strain>
    </source>
</reference>
<keyword evidence="2" id="KW-0489">Methyltransferase</keyword>
<dbReference type="PANTHER" id="PTHR34203:SF13">
    <property type="entry name" value="EXPRESSED PROTEIN"/>
    <property type="match status" value="1"/>
</dbReference>
<dbReference type="Pfam" id="PF05050">
    <property type="entry name" value="Methyltransf_21"/>
    <property type="match status" value="1"/>
</dbReference>
<comment type="caution">
    <text evidence="2">The sequence shown here is derived from an EMBL/GenBank/DDBJ whole genome shotgun (WGS) entry which is preliminary data.</text>
</comment>
<dbReference type="GO" id="GO:0032259">
    <property type="term" value="P:methylation"/>
    <property type="evidence" value="ECO:0007669"/>
    <property type="project" value="UniProtKB-KW"/>
</dbReference>
<dbReference type="InterPro" id="IPR029063">
    <property type="entry name" value="SAM-dependent_MTases_sf"/>
</dbReference>
<accession>A0ABS1FEU0</accession>
<evidence type="ECO:0000313" key="3">
    <source>
        <dbReference type="Proteomes" id="UP000652760"/>
    </source>
</evidence>
<evidence type="ECO:0000313" key="2">
    <source>
        <dbReference type="EMBL" id="MBK1841930.1"/>
    </source>
</evidence>
<dbReference type="EMBL" id="JAENHM010000074">
    <property type="protein sequence ID" value="MBK1841930.1"/>
    <property type="molecule type" value="Genomic_DNA"/>
</dbReference>
<keyword evidence="2" id="KW-0808">Transferase</keyword>
<dbReference type="Gene3D" id="3.40.50.150">
    <property type="entry name" value="Vaccinia Virus protein VP39"/>
    <property type="match status" value="1"/>
</dbReference>
<feature type="domain" description="Methyltransferase FkbM" evidence="1">
    <location>
        <begin position="61"/>
        <end position="204"/>
    </location>
</feature>
<dbReference type="Proteomes" id="UP000652760">
    <property type="component" value="Unassembled WGS sequence"/>
</dbReference>
<dbReference type="InterPro" id="IPR052514">
    <property type="entry name" value="SAM-dependent_MTase"/>
</dbReference>
<dbReference type="RefSeq" id="WP_200198608.1">
    <property type="nucleotide sequence ID" value="NZ_JAENHM010000074.1"/>
</dbReference>
<dbReference type="PANTHER" id="PTHR34203">
    <property type="entry name" value="METHYLTRANSFERASE, FKBM FAMILY PROTEIN"/>
    <property type="match status" value="1"/>
</dbReference>
<dbReference type="GO" id="GO:0008168">
    <property type="term" value="F:methyltransferase activity"/>
    <property type="evidence" value="ECO:0007669"/>
    <property type="project" value="UniProtKB-KW"/>
</dbReference>
<dbReference type="InterPro" id="IPR006342">
    <property type="entry name" value="FkbM_mtfrase"/>
</dbReference>
<evidence type="ECO:0000259" key="1">
    <source>
        <dbReference type="Pfam" id="PF05050"/>
    </source>
</evidence>
<keyword evidence="3" id="KW-1185">Reference proteome</keyword>
<gene>
    <name evidence="2" type="ORF">JHL17_31490</name>
</gene>
<organism evidence="2 3">
    <name type="scientific">Azospirillum endophyticum</name>
    <dbReference type="NCBI Taxonomy" id="2800326"/>
    <lineage>
        <taxon>Bacteria</taxon>
        <taxon>Pseudomonadati</taxon>
        <taxon>Pseudomonadota</taxon>
        <taxon>Alphaproteobacteria</taxon>
        <taxon>Rhodospirillales</taxon>
        <taxon>Azospirillaceae</taxon>
        <taxon>Azospirillum</taxon>
    </lineage>
</organism>
<protein>
    <submittedName>
        <fullName evidence="2">FkbM family methyltransferase</fullName>
    </submittedName>
</protein>
<dbReference type="NCBIfam" id="TIGR01444">
    <property type="entry name" value="fkbM_fam"/>
    <property type="match status" value="1"/>
</dbReference>